<organism evidence="2 3">
    <name type="scientific">Nonomuraea rubra</name>
    <dbReference type="NCBI Taxonomy" id="46180"/>
    <lineage>
        <taxon>Bacteria</taxon>
        <taxon>Bacillati</taxon>
        <taxon>Actinomycetota</taxon>
        <taxon>Actinomycetes</taxon>
        <taxon>Streptosporangiales</taxon>
        <taxon>Streptosporangiaceae</taxon>
        <taxon>Nonomuraea</taxon>
    </lineage>
</organism>
<name>A0A7X0TY74_9ACTN</name>
<feature type="transmembrane region" description="Helical" evidence="1">
    <location>
        <begin position="79"/>
        <end position="98"/>
    </location>
</feature>
<proteinExistence type="predicted"/>
<dbReference type="RefSeq" id="WP_185102739.1">
    <property type="nucleotide sequence ID" value="NZ_BAAAXY010000066.1"/>
</dbReference>
<evidence type="ECO:0000313" key="3">
    <source>
        <dbReference type="Proteomes" id="UP000565579"/>
    </source>
</evidence>
<feature type="transmembrane region" description="Helical" evidence="1">
    <location>
        <begin position="20"/>
        <end position="41"/>
    </location>
</feature>
<keyword evidence="1" id="KW-1133">Transmembrane helix</keyword>
<feature type="transmembrane region" description="Helical" evidence="1">
    <location>
        <begin position="104"/>
        <end position="123"/>
    </location>
</feature>
<comment type="caution">
    <text evidence="2">The sequence shown here is derived from an EMBL/GenBank/DDBJ whole genome shotgun (WGS) entry which is preliminary data.</text>
</comment>
<gene>
    <name evidence="2" type="ORF">HD593_003001</name>
</gene>
<feature type="transmembrane region" description="Helical" evidence="1">
    <location>
        <begin position="47"/>
        <end position="67"/>
    </location>
</feature>
<dbReference type="AlphaFoldDB" id="A0A7X0TY74"/>
<keyword evidence="1" id="KW-0812">Transmembrane</keyword>
<evidence type="ECO:0000313" key="2">
    <source>
        <dbReference type="EMBL" id="MBB6548206.1"/>
    </source>
</evidence>
<accession>A0A7X0TY74</accession>
<keyword evidence="3" id="KW-1185">Reference proteome</keyword>
<protein>
    <recommendedName>
        <fullName evidence="4">Integral membrane protein</fullName>
    </recommendedName>
</protein>
<evidence type="ECO:0008006" key="4">
    <source>
        <dbReference type="Google" id="ProtNLM"/>
    </source>
</evidence>
<sequence>MTTQGVNVHPMPVTAHIARFILTLQLGVGFGVIALGIFASIGSGFTGPYLLLLLASAAGTALLWLLLAHWPSRKKSVRWGAIAIQAASFALLLALPPLDGGIDSYSRLIGSVVPVATIILLAVPSTGRWFDR</sequence>
<dbReference type="EMBL" id="JACHMI010000001">
    <property type="protein sequence ID" value="MBB6548206.1"/>
    <property type="molecule type" value="Genomic_DNA"/>
</dbReference>
<reference evidence="2 3" key="1">
    <citation type="submission" date="2020-08" db="EMBL/GenBank/DDBJ databases">
        <title>Sequencing the genomes of 1000 actinobacteria strains.</title>
        <authorList>
            <person name="Klenk H.-P."/>
        </authorList>
    </citation>
    <scope>NUCLEOTIDE SEQUENCE [LARGE SCALE GENOMIC DNA]</scope>
    <source>
        <strain evidence="2 3">DSM 43768</strain>
    </source>
</reference>
<evidence type="ECO:0000256" key="1">
    <source>
        <dbReference type="SAM" id="Phobius"/>
    </source>
</evidence>
<dbReference type="Proteomes" id="UP000565579">
    <property type="component" value="Unassembled WGS sequence"/>
</dbReference>
<keyword evidence="1" id="KW-0472">Membrane</keyword>